<proteinExistence type="predicted"/>
<feature type="region of interest" description="Disordered" evidence="1">
    <location>
        <begin position="19"/>
        <end position="42"/>
    </location>
</feature>
<keyword evidence="3" id="KW-1185">Reference proteome</keyword>
<evidence type="ECO:0000313" key="3">
    <source>
        <dbReference type="Proteomes" id="UP000800035"/>
    </source>
</evidence>
<dbReference type="EMBL" id="ML977072">
    <property type="protein sequence ID" value="KAF1948169.1"/>
    <property type="molecule type" value="Genomic_DNA"/>
</dbReference>
<dbReference type="OrthoDB" id="2343925at2759"/>
<sequence>MRNVKTNIKAKARSNNKDGIITYDHVKPTNGHGNDLNGEVDSTNGGMDTSKIHHDLNAFVCSILCNPFIRAAKESDRDLLTYELHQCLLAHVAQIEDSEQFLGGEALKPSVPRGSFYNWVRTTAASHSCAPLSLAFLRCLSAKPKRQSTSPLEQYLVQDLWTHFSTKARMENDRA</sequence>
<gene>
    <name evidence="2" type="ORF">CC80DRAFT_511561</name>
</gene>
<dbReference type="AlphaFoldDB" id="A0A6A5T8W4"/>
<accession>A0A6A5T8W4</accession>
<evidence type="ECO:0000256" key="1">
    <source>
        <dbReference type="SAM" id="MobiDB-lite"/>
    </source>
</evidence>
<dbReference type="Proteomes" id="UP000800035">
    <property type="component" value="Unassembled WGS sequence"/>
</dbReference>
<name>A0A6A5T8W4_9PLEO</name>
<protein>
    <submittedName>
        <fullName evidence="2">Uncharacterized protein</fullName>
    </submittedName>
</protein>
<organism evidence="2 3">
    <name type="scientific">Byssothecium circinans</name>
    <dbReference type="NCBI Taxonomy" id="147558"/>
    <lineage>
        <taxon>Eukaryota</taxon>
        <taxon>Fungi</taxon>
        <taxon>Dikarya</taxon>
        <taxon>Ascomycota</taxon>
        <taxon>Pezizomycotina</taxon>
        <taxon>Dothideomycetes</taxon>
        <taxon>Pleosporomycetidae</taxon>
        <taxon>Pleosporales</taxon>
        <taxon>Massarineae</taxon>
        <taxon>Massarinaceae</taxon>
        <taxon>Byssothecium</taxon>
    </lineage>
</organism>
<reference evidence="2" key="1">
    <citation type="journal article" date="2020" name="Stud. Mycol.">
        <title>101 Dothideomycetes genomes: a test case for predicting lifestyles and emergence of pathogens.</title>
        <authorList>
            <person name="Haridas S."/>
            <person name="Albert R."/>
            <person name="Binder M."/>
            <person name="Bloem J."/>
            <person name="Labutti K."/>
            <person name="Salamov A."/>
            <person name="Andreopoulos B."/>
            <person name="Baker S."/>
            <person name="Barry K."/>
            <person name="Bills G."/>
            <person name="Bluhm B."/>
            <person name="Cannon C."/>
            <person name="Castanera R."/>
            <person name="Culley D."/>
            <person name="Daum C."/>
            <person name="Ezra D."/>
            <person name="Gonzalez J."/>
            <person name="Henrissat B."/>
            <person name="Kuo A."/>
            <person name="Liang C."/>
            <person name="Lipzen A."/>
            <person name="Lutzoni F."/>
            <person name="Magnuson J."/>
            <person name="Mondo S."/>
            <person name="Nolan M."/>
            <person name="Ohm R."/>
            <person name="Pangilinan J."/>
            <person name="Park H.-J."/>
            <person name="Ramirez L."/>
            <person name="Alfaro M."/>
            <person name="Sun H."/>
            <person name="Tritt A."/>
            <person name="Yoshinaga Y."/>
            <person name="Zwiers L.-H."/>
            <person name="Turgeon B."/>
            <person name="Goodwin S."/>
            <person name="Spatafora J."/>
            <person name="Crous P."/>
            <person name="Grigoriev I."/>
        </authorList>
    </citation>
    <scope>NUCLEOTIDE SEQUENCE</scope>
    <source>
        <strain evidence="2">CBS 675.92</strain>
    </source>
</reference>
<evidence type="ECO:0000313" key="2">
    <source>
        <dbReference type="EMBL" id="KAF1948169.1"/>
    </source>
</evidence>